<comment type="caution">
    <text evidence="1">The sequence shown here is derived from an EMBL/GenBank/DDBJ whole genome shotgun (WGS) entry which is preliminary data.</text>
</comment>
<dbReference type="AlphaFoldDB" id="A0A9D4BMZ2"/>
<reference evidence="1" key="2">
    <citation type="submission" date="2020-11" db="EMBL/GenBank/DDBJ databases">
        <authorList>
            <person name="McCartney M.A."/>
            <person name="Auch B."/>
            <person name="Kono T."/>
            <person name="Mallez S."/>
            <person name="Becker A."/>
            <person name="Gohl D.M."/>
            <person name="Silverstein K.A.T."/>
            <person name="Koren S."/>
            <person name="Bechman K.B."/>
            <person name="Herman A."/>
            <person name="Abrahante J.E."/>
            <person name="Garbe J."/>
        </authorList>
    </citation>
    <scope>NUCLEOTIDE SEQUENCE</scope>
    <source>
        <strain evidence="1">Duluth1</strain>
        <tissue evidence="1">Whole animal</tissue>
    </source>
</reference>
<sequence>MSQCFQHMQQKKDNIAREAAKTGLQINLEKTETKAVNKKQQKPKFRYSVDCHSRECSMMTLSVAIWSGHDLSFLKPTCSGLSLLSTSSLSRSKMMLASTLLDLDSNMMPRKFLQSPRSPFFGSFTRCPFSNLLGLFLLTRFSAVRAAASFPWWKSLSLVLLVKLHLV</sequence>
<protein>
    <submittedName>
        <fullName evidence="1">Uncharacterized protein</fullName>
    </submittedName>
</protein>
<proteinExistence type="predicted"/>
<keyword evidence="2" id="KW-1185">Reference proteome</keyword>
<accession>A0A9D4BMZ2</accession>
<evidence type="ECO:0000313" key="2">
    <source>
        <dbReference type="Proteomes" id="UP000828390"/>
    </source>
</evidence>
<organism evidence="1 2">
    <name type="scientific">Dreissena polymorpha</name>
    <name type="common">Zebra mussel</name>
    <name type="synonym">Mytilus polymorpha</name>
    <dbReference type="NCBI Taxonomy" id="45954"/>
    <lineage>
        <taxon>Eukaryota</taxon>
        <taxon>Metazoa</taxon>
        <taxon>Spiralia</taxon>
        <taxon>Lophotrochozoa</taxon>
        <taxon>Mollusca</taxon>
        <taxon>Bivalvia</taxon>
        <taxon>Autobranchia</taxon>
        <taxon>Heteroconchia</taxon>
        <taxon>Euheterodonta</taxon>
        <taxon>Imparidentia</taxon>
        <taxon>Neoheterodontei</taxon>
        <taxon>Myida</taxon>
        <taxon>Dreissenoidea</taxon>
        <taxon>Dreissenidae</taxon>
        <taxon>Dreissena</taxon>
    </lineage>
</organism>
<dbReference type="EMBL" id="JAIWYP010000015">
    <property type="protein sequence ID" value="KAH3700953.1"/>
    <property type="molecule type" value="Genomic_DNA"/>
</dbReference>
<evidence type="ECO:0000313" key="1">
    <source>
        <dbReference type="EMBL" id="KAH3700953.1"/>
    </source>
</evidence>
<dbReference type="Proteomes" id="UP000828390">
    <property type="component" value="Unassembled WGS sequence"/>
</dbReference>
<name>A0A9D4BMZ2_DREPO</name>
<reference evidence="1" key="1">
    <citation type="journal article" date="2019" name="bioRxiv">
        <title>The Genome of the Zebra Mussel, Dreissena polymorpha: A Resource for Invasive Species Research.</title>
        <authorList>
            <person name="McCartney M.A."/>
            <person name="Auch B."/>
            <person name="Kono T."/>
            <person name="Mallez S."/>
            <person name="Zhang Y."/>
            <person name="Obille A."/>
            <person name="Becker A."/>
            <person name="Abrahante J.E."/>
            <person name="Garbe J."/>
            <person name="Badalamenti J.P."/>
            <person name="Herman A."/>
            <person name="Mangelson H."/>
            <person name="Liachko I."/>
            <person name="Sullivan S."/>
            <person name="Sone E.D."/>
            <person name="Koren S."/>
            <person name="Silverstein K.A.T."/>
            <person name="Beckman K.B."/>
            <person name="Gohl D.M."/>
        </authorList>
    </citation>
    <scope>NUCLEOTIDE SEQUENCE</scope>
    <source>
        <strain evidence="1">Duluth1</strain>
        <tissue evidence="1">Whole animal</tissue>
    </source>
</reference>
<gene>
    <name evidence="1" type="ORF">DPMN_075935</name>
</gene>